<protein>
    <submittedName>
        <fullName evidence="1">Uncharacterized protein</fullName>
    </submittedName>
</protein>
<sequence>MPRPDAILSGLRTLLDGLSGLSEVFFQANAQQINSVLRFEGEGLVDIIKLGFTAGAFSNIPYEITINHPSLVSKKLTVYVRNPSAVNPATNRKAMANALEYLLVTDDTIVSRDVDARKF</sequence>
<gene>
    <name evidence="1" type="ORF">ONZ51_g8385</name>
</gene>
<dbReference type="AlphaFoldDB" id="A0AAD7X6L0"/>
<evidence type="ECO:0000313" key="2">
    <source>
        <dbReference type="Proteomes" id="UP001215151"/>
    </source>
</evidence>
<accession>A0AAD7X6L0</accession>
<name>A0AAD7X6L0_9APHY</name>
<evidence type="ECO:0000313" key="1">
    <source>
        <dbReference type="EMBL" id="KAJ8472622.1"/>
    </source>
</evidence>
<keyword evidence="2" id="KW-1185">Reference proteome</keyword>
<proteinExistence type="predicted"/>
<dbReference type="Proteomes" id="UP001215151">
    <property type="component" value="Unassembled WGS sequence"/>
</dbReference>
<reference evidence="1" key="1">
    <citation type="submission" date="2022-11" db="EMBL/GenBank/DDBJ databases">
        <title>Genome Sequence of Cubamyces cubensis.</title>
        <authorList>
            <person name="Buettner E."/>
        </authorList>
    </citation>
    <scope>NUCLEOTIDE SEQUENCE</scope>
    <source>
        <strain evidence="1">MPL-01</strain>
    </source>
</reference>
<comment type="caution">
    <text evidence="1">The sequence shown here is derived from an EMBL/GenBank/DDBJ whole genome shotgun (WGS) entry which is preliminary data.</text>
</comment>
<dbReference type="EMBL" id="JAPEVG010000252">
    <property type="protein sequence ID" value="KAJ8472622.1"/>
    <property type="molecule type" value="Genomic_DNA"/>
</dbReference>
<organism evidence="1 2">
    <name type="scientific">Trametes cubensis</name>
    <dbReference type="NCBI Taxonomy" id="1111947"/>
    <lineage>
        <taxon>Eukaryota</taxon>
        <taxon>Fungi</taxon>
        <taxon>Dikarya</taxon>
        <taxon>Basidiomycota</taxon>
        <taxon>Agaricomycotina</taxon>
        <taxon>Agaricomycetes</taxon>
        <taxon>Polyporales</taxon>
        <taxon>Polyporaceae</taxon>
        <taxon>Trametes</taxon>
    </lineage>
</organism>